<name>A0A6J6G0F7_9ZZZZ</name>
<feature type="compositionally biased region" description="Low complexity" evidence="1">
    <location>
        <begin position="34"/>
        <end position="45"/>
    </location>
</feature>
<organism evidence="2">
    <name type="scientific">freshwater metagenome</name>
    <dbReference type="NCBI Taxonomy" id="449393"/>
    <lineage>
        <taxon>unclassified sequences</taxon>
        <taxon>metagenomes</taxon>
        <taxon>ecological metagenomes</taxon>
    </lineage>
</organism>
<evidence type="ECO:0000256" key="1">
    <source>
        <dbReference type="SAM" id="MobiDB-lite"/>
    </source>
</evidence>
<dbReference type="AlphaFoldDB" id="A0A6J6G0F7"/>
<accession>A0A6J6G0F7</accession>
<sequence>MVIKALAASSGPSPLCSAHGANSDFVTSDENVRSSQGAAGSSNSAPVATKPRFPKRFRAVLANFSELVREKSAPSNPKAKSIFAPNSCIIPLHAAPSPKRSISFAVSTGSVERIAVPALQTTPVGDVVFLYITPRFVSSSARSAYAGPPTNNGCQLESSSWVKPGRVAASVRIAPPATLFRSQSKTFQPDLDNTAPATSAFIPLPTTIAS</sequence>
<proteinExistence type="predicted"/>
<reference evidence="2" key="1">
    <citation type="submission" date="2020-05" db="EMBL/GenBank/DDBJ databases">
        <authorList>
            <person name="Chiriac C."/>
            <person name="Salcher M."/>
            <person name="Ghai R."/>
            <person name="Kavagutti S V."/>
        </authorList>
    </citation>
    <scope>NUCLEOTIDE SEQUENCE</scope>
</reference>
<dbReference type="EMBL" id="CAEZUF010000053">
    <property type="protein sequence ID" value="CAB4592724.1"/>
    <property type="molecule type" value="Genomic_DNA"/>
</dbReference>
<feature type="region of interest" description="Disordered" evidence="1">
    <location>
        <begin position="27"/>
        <end position="49"/>
    </location>
</feature>
<gene>
    <name evidence="2" type="ORF">UFOPK1791_00654</name>
</gene>
<evidence type="ECO:0000313" key="2">
    <source>
        <dbReference type="EMBL" id="CAB4592724.1"/>
    </source>
</evidence>
<protein>
    <submittedName>
        <fullName evidence="2">Unannotated protein</fullName>
    </submittedName>
</protein>